<reference evidence="1" key="1">
    <citation type="journal article" date="2015" name="Nature">
        <title>Complex archaea that bridge the gap between prokaryotes and eukaryotes.</title>
        <authorList>
            <person name="Spang A."/>
            <person name="Saw J.H."/>
            <person name="Jorgensen S.L."/>
            <person name="Zaremba-Niedzwiedzka K."/>
            <person name="Martijn J."/>
            <person name="Lind A.E."/>
            <person name="van Eijk R."/>
            <person name="Schleper C."/>
            <person name="Guy L."/>
            <person name="Ettema T.J."/>
        </authorList>
    </citation>
    <scope>NUCLEOTIDE SEQUENCE</scope>
</reference>
<gene>
    <name evidence="1" type="ORF">LCGC14_2821940</name>
</gene>
<evidence type="ECO:0000313" key="1">
    <source>
        <dbReference type="EMBL" id="KKK80594.1"/>
    </source>
</evidence>
<organism evidence="1">
    <name type="scientific">marine sediment metagenome</name>
    <dbReference type="NCBI Taxonomy" id="412755"/>
    <lineage>
        <taxon>unclassified sequences</taxon>
        <taxon>metagenomes</taxon>
        <taxon>ecological metagenomes</taxon>
    </lineage>
</organism>
<sequence>MPVSFTFDDILLALAQEPFS</sequence>
<feature type="non-terminal residue" evidence="1">
    <location>
        <position position="20"/>
    </location>
</feature>
<protein>
    <submittedName>
        <fullName evidence="1">Uncharacterized protein</fullName>
    </submittedName>
</protein>
<name>A0A0F9AQ54_9ZZZZ</name>
<dbReference type="AlphaFoldDB" id="A0A0F9AQ54"/>
<accession>A0A0F9AQ54</accession>
<dbReference type="EMBL" id="LAZR01053510">
    <property type="protein sequence ID" value="KKK80594.1"/>
    <property type="molecule type" value="Genomic_DNA"/>
</dbReference>
<comment type="caution">
    <text evidence="1">The sequence shown here is derived from an EMBL/GenBank/DDBJ whole genome shotgun (WGS) entry which is preliminary data.</text>
</comment>
<proteinExistence type="predicted"/>